<evidence type="ECO:0000313" key="2">
    <source>
        <dbReference type="EMBL" id="KAK3233334.1"/>
    </source>
</evidence>
<comment type="caution">
    <text evidence="2">The sequence shown here is derived from an EMBL/GenBank/DDBJ whole genome shotgun (WGS) entry which is preliminary data.</text>
</comment>
<name>A0AAE0EME6_9CHLO</name>
<organism evidence="2 3">
    <name type="scientific">Cymbomonas tetramitiformis</name>
    <dbReference type="NCBI Taxonomy" id="36881"/>
    <lineage>
        <taxon>Eukaryota</taxon>
        <taxon>Viridiplantae</taxon>
        <taxon>Chlorophyta</taxon>
        <taxon>Pyramimonadophyceae</taxon>
        <taxon>Pyramimonadales</taxon>
        <taxon>Pyramimonadaceae</taxon>
        <taxon>Cymbomonas</taxon>
    </lineage>
</organism>
<dbReference type="Proteomes" id="UP001190700">
    <property type="component" value="Unassembled WGS sequence"/>
</dbReference>
<gene>
    <name evidence="2" type="ORF">CYMTET_56360</name>
</gene>
<dbReference type="AlphaFoldDB" id="A0AAE0EME6"/>
<protein>
    <submittedName>
        <fullName evidence="2">Uncharacterized protein</fullName>
    </submittedName>
</protein>
<evidence type="ECO:0000313" key="3">
    <source>
        <dbReference type="Proteomes" id="UP001190700"/>
    </source>
</evidence>
<feature type="region of interest" description="Disordered" evidence="1">
    <location>
        <begin position="1"/>
        <end position="66"/>
    </location>
</feature>
<proteinExistence type="predicted"/>
<dbReference type="EMBL" id="LGRX02035747">
    <property type="protein sequence ID" value="KAK3233334.1"/>
    <property type="molecule type" value="Genomic_DNA"/>
</dbReference>
<evidence type="ECO:0000256" key="1">
    <source>
        <dbReference type="SAM" id="MobiDB-lite"/>
    </source>
</evidence>
<accession>A0AAE0EME6</accession>
<sequence length="107" mass="11716">MSLPLSCHPPPLVGLQHRSQSSSSPQSRTALGSYDVQQSIGPRSFPARTRPSTADVRSNLDKRQHDNAVRQQLISTAAYGRTVGGDRSSAPEAQELYCPFRRMSFSS</sequence>
<reference evidence="2 3" key="1">
    <citation type="journal article" date="2015" name="Genome Biol. Evol.">
        <title>Comparative Genomics of a Bacterivorous Green Alga Reveals Evolutionary Causalities and Consequences of Phago-Mixotrophic Mode of Nutrition.</title>
        <authorList>
            <person name="Burns J.A."/>
            <person name="Paasch A."/>
            <person name="Narechania A."/>
            <person name="Kim E."/>
        </authorList>
    </citation>
    <scope>NUCLEOTIDE SEQUENCE [LARGE SCALE GENOMIC DNA]</scope>
    <source>
        <strain evidence="2 3">PLY_AMNH</strain>
    </source>
</reference>
<keyword evidence="3" id="KW-1185">Reference proteome</keyword>